<dbReference type="InterPro" id="IPR050403">
    <property type="entry name" value="Myosin_RLC"/>
</dbReference>
<dbReference type="InterPro" id="IPR018247">
    <property type="entry name" value="EF_Hand_1_Ca_BS"/>
</dbReference>
<feature type="non-terminal residue" evidence="6">
    <location>
        <position position="188"/>
    </location>
</feature>
<evidence type="ECO:0000256" key="4">
    <source>
        <dbReference type="SAM" id="MobiDB-lite"/>
    </source>
</evidence>
<dbReference type="InterPro" id="IPR011992">
    <property type="entry name" value="EF-hand-dom_pair"/>
</dbReference>
<evidence type="ECO:0000313" key="7">
    <source>
        <dbReference type="Proteomes" id="UP001497623"/>
    </source>
</evidence>
<proteinExistence type="predicted"/>
<protein>
    <recommendedName>
        <fullName evidence="5">EF-hand domain-containing protein</fullName>
    </recommendedName>
</protein>
<dbReference type="Gene3D" id="1.10.238.10">
    <property type="entry name" value="EF-hand"/>
    <property type="match status" value="2"/>
</dbReference>
<dbReference type="FunFam" id="1.10.238.10:FF:000007">
    <property type="entry name" value="Putative myosin regulatory light chain sqh"/>
    <property type="match status" value="1"/>
</dbReference>
<gene>
    <name evidence="6" type="ORF">MNOR_LOCUS26433</name>
</gene>
<keyword evidence="7" id="KW-1185">Reference proteome</keyword>
<dbReference type="EMBL" id="CAXKWB010026404">
    <property type="protein sequence ID" value="CAL4130146.1"/>
    <property type="molecule type" value="Genomic_DNA"/>
</dbReference>
<accession>A0AAV2RNV0</accession>
<feature type="region of interest" description="Disordered" evidence="4">
    <location>
        <begin position="1"/>
        <end position="32"/>
    </location>
</feature>
<dbReference type="AlphaFoldDB" id="A0AAV2RNV0"/>
<dbReference type="PROSITE" id="PS00018">
    <property type="entry name" value="EF_HAND_1"/>
    <property type="match status" value="1"/>
</dbReference>
<evidence type="ECO:0000259" key="5">
    <source>
        <dbReference type="PROSITE" id="PS50222"/>
    </source>
</evidence>
<evidence type="ECO:0000256" key="3">
    <source>
        <dbReference type="ARBA" id="ARBA00022837"/>
    </source>
</evidence>
<comment type="caution">
    <text evidence="6">The sequence shown here is derived from an EMBL/GenBank/DDBJ whole genome shotgun (WGS) entry which is preliminary data.</text>
</comment>
<sequence>MKPYSLVTHSITTTTMPKPKQQKKKSAKKAGSNIFDNFTQTQVAEFKEGFSVMDKDKDGLIGKEDLRATFAEMGRPGTDEDFDSMVADAPNPINFTTLLSMFASRSSGEQDDDETVVNAFKSFETEAGKIDSEQFKSMLMSFGDKFSSQEVENVFEISEMDPDTGIISADSLVGLLVAKKDSSTEETA</sequence>
<keyword evidence="2" id="KW-0677">Repeat</keyword>
<feature type="compositionally biased region" description="Polar residues" evidence="4">
    <location>
        <begin position="7"/>
        <end position="16"/>
    </location>
</feature>
<dbReference type="GO" id="GO:0005509">
    <property type="term" value="F:calcium ion binding"/>
    <property type="evidence" value="ECO:0007669"/>
    <property type="project" value="InterPro"/>
</dbReference>
<feature type="domain" description="EF-hand" evidence="5">
    <location>
        <begin position="41"/>
        <end position="76"/>
    </location>
</feature>
<dbReference type="Proteomes" id="UP001497623">
    <property type="component" value="Unassembled WGS sequence"/>
</dbReference>
<evidence type="ECO:0000256" key="1">
    <source>
        <dbReference type="ARBA" id="ARBA00022723"/>
    </source>
</evidence>
<dbReference type="SUPFAM" id="SSF47473">
    <property type="entry name" value="EF-hand"/>
    <property type="match status" value="1"/>
</dbReference>
<dbReference type="InterPro" id="IPR002048">
    <property type="entry name" value="EF_hand_dom"/>
</dbReference>
<dbReference type="PROSITE" id="PS50222">
    <property type="entry name" value="EF_HAND_2"/>
    <property type="match status" value="1"/>
</dbReference>
<dbReference type="GO" id="GO:0009791">
    <property type="term" value="P:post-embryonic development"/>
    <property type="evidence" value="ECO:0007669"/>
    <property type="project" value="UniProtKB-ARBA"/>
</dbReference>
<keyword evidence="3" id="KW-0106">Calcium</keyword>
<reference evidence="6 7" key="1">
    <citation type="submission" date="2024-05" db="EMBL/GenBank/DDBJ databases">
        <authorList>
            <person name="Wallberg A."/>
        </authorList>
    </citation>
    <scope>NUCLEOTIDE SEQUENCE [LARGE SCALE GENOMIC DNA]</scope>
</reference>
<evidence type="ECO:0000313" key="6">
    <source>
        <dbReference type="EMBL" id="CAL4130146.1"/>
    </source>
</evidence>
<dbReference type="PANTHER" id="PTHR23049">
    <property type="entry name" value="MYOSIN REGULATORY LIGHT CHAIN 2"/>
    <property type="match status" value="1"/>
</dbReference>
<name>A0AAV2RNV0_MEGNR</name>
<evidence type="ECO:0000256" key="2">
    <source>
        <dbReference type="ARBA" id="ARBA00022737"/>
    </source>
</evidence>
<organism evidence="6 7">
    <name type="scientific">Meganyctiphanes norvegica</name>
    <name type="common">Northern krill</name>
    <name type="synonym">Thysanopoda norvegica</name>
    <dbReference type="NCBI Taxonomy" id="48144"/>
    <lineage>
        <taxon>Eukaryota</taxon>
        <taxon>Metazoa</taxon>
        <taxon>Ecdysozoa</taxon>
        <taxon>Arthropoda</taxon>
        <taxon>Crustacea</taxon>
        <taxon>Multicrustacea</taxon>
        <taxon>Malacostraca</taxon>
        <taxon>Eumalacostraca</taxon>
        <taxon>Eucarida</taxon>
        <taxon>Euphausiacea</taxon>
        <taxon>Euphausiidae</taxon>
        <taxon>Meganyctiphanes</taxon>
    </lineage>
</organism>
<keyword evidence="1" id="KW-0479">Metal-binding</keyword>